<keyword evidence="2" id="KW-1185">Reference proteome</keyword>
<reference evidence="1 2" key="1">
    <citation type="submission" date="2017-09" db="EMBL/GenBank/DDBJ databases">
        <authorList>
            <person name="Ehlers B."/>
            <person name="Leendertz F.H."/>
        </authorList>
    </citation>
    <scope>NUCLEOTIDE SEQUENCE [LARGE SCALE GENOMIC DNA]</scope>
    <source>
        <strain evidence="1 2">CGMCC 4.6857</strain>
    </source>
</reference>
<evidence type="ECO:0000313" key="2">
    <source>
        <dbReference type="Proteomes" id="UP000219612"/>
    </source>
</evidence>
<name>A0A285JET6_9ACTN</name>
<evidence type="ECO:0000313" key="1">
    <source>
        <dbReference type="EMBL" id="SNY58593.1"/>
    </source>
</evidence>
<protein>
    <submittedName>
        <fullName evidence="1">Uncharacterized protein</fullName>
    </submittedName>
</protein>
<proteinExistence type="predicted"/>
<dbReference type="AlphaFoldDB" id="A0A285JET6"/>
<accession>A0A285JET6</accession>
<sequence length="47" mass="5087">MPAVYVLVRRGVDHLGNGHSEGENKSTECDLDTAAITVFQIALSFHS</sequence>
<dbReference type="Proteomes" id="UP000219612">
    <property type="component" value="Unassembled WGS sequence"/>
</dbReference>
<organism evidence="1 2">
    <name type="scientific">Paractinoplanes atraurantiacus</name>
    <dbReference type="NCBI Taxonomy" id="1036182"/>
    <lineage>
        <taxon>Bacteria</taxon>
        <taxon>Bacillati</taxon>
        <taxon>Actinomycetota</taxon>
        <taxon>Actinomycetes</taxon>
        <taxon>Micromonosporales</taxon>
        <taxon>Micromonosporaceae</taxon>
        <taxon>Paractinoplanes</taxon>
    </lineage>
</organism>
<dbReference type="EMBL" id="OBDY01000019">
    <property type="protein sequence ID" value="SNY58593.1"/>
    <property type="molecule type" value="Genomic_DNA"/>
</dbReference>
<gene>
    <name evidence="1" type="ORF">SAMN05421748_119140</name>
</gene>